<evidence type="ECO:0000256" key="3">
    <source>
        <dbReference type="ARBA" id="ARBA00023163"/>
    </source>
</evidence>
<dbReference type="PANTHER" id="PTHR44688:SF16">
    <property type="entry name" value="DNA-BINDING TRANSCRIPTIONAL ACTIVATOR DEVR_DOSR"/>
    <property type="match status" value="1"/>
</dbReference>
<keyword evidence="2" id="KW-0238">DNA-binding</keyword>
<reference evidence="5" key="1">
    <citation type="submission" date="2020-06" db="EMBL/GenBank/DDBJ databases">
        <title>Legume-microbial interactions unlock mineral nutrients during tropical forest succession.</title>
        <authorList>
            <person name="Epihov D.Z."/>
        </authorList>
    </citation>
    <scope>NUCLEOTIDE SEQUENCE [LARGE SCALE GENOMIC DNA]</scope>
    <source>
        <strain evidence="5">Pan2503</strain>
    </source>
</reference>
<dbReference type="SMART" id="SM00421">
    <property type="entry name" value="HTH_LUXR"/>
    <property type="match status" value="1"/>
</dbReference>
<keyword evidence="1" id="KW-0805">Transcription regulation</keyword>
<evidence type="ECO:0000259" key="4">
    <source>
        <dbReference type="PROSITE" id="PS50043"/>
    </source>
</evidence>
<proteinExistence type="predicted"/>
<dbReference type="GO" id="GO:0003677">
    <property type="term" value="F:DNA binding"/>
    <property type="evidence" value="ECO:0007669"/>
    <property type="project" value="UniProtKB-KW"/>
</dbReference>
<gene>
    <name evidence="5" type="ORF">HRJ53_13620</name>
</gene>
<organism evidence="5 6">
    <name type="scientific">Candidatus Acidiferrum panamense</name>
    <dbReference type="NCBI Taxonomy" id="2741543"/>
    <lineage>
        <taxon>Bacteria</taxon>
        <taxon>Pseudomonadati</taxon>
        <taxon>Acidobacteriota</taxon>
        <taxon>Terriglobia</taxon>
        <taxon>Candidatus Acidiferrales</taxon>
        <taxon>Candidatus Acidiferrum</taxon>
    </lineage>
</organism>
<evidence type="ECO:0000256" key="2">
    <source>
        <dbReference type="ARBA" id="ARBA00023125"/>
    </source>
</evidence>
<accession>A0A7V8NR79</accession>
<dbReference type="InterPro" id="IPR036388">
    <property type="entry name" value="WH-like_DNA-bd_sf"/>
</dbReference>
<name>A0A7V8NR79_9BACT</name>
<evidence type="ECO:0000256" key="1">
    <source>
        <dbReference type="ARBA" id="ARBA00023015"/>
    </source>
</evidence>
<dbReference type="CDD" id="cd06170">
    <property type="entry name" value="LuxR_C_like"/>
    <property type="match status" value="1"/>
</dbReference>
<dbReference type="PRINTS" id="PR00038">
    <property type="entry name" value="HTHLUXR"/>
</dbReference>
<dbReference type="InterPro" id="IPR016032">
    <property type="entry name" value="Sig_transdc_resp-reg_C-effctor"/>
</dbReference>
<dbReference type="Gene3D" id="1.10.10.10">
    <property type="entry name" value="Winged helix-like DNA-binding domain superfamily/Winged helix DNA-binding domain"/>
    <property type="match status" value="1"/>
</dbReference>
<dbReference type="PROSITE" id="PS50043">
    <property type="entry name" value="HTH_LUXR_2"/>
    <property type="match status" value="1"/>
</dbReference>
<dbReference type="GO" id="GO:0006355">
    <property type="term" value="P:regulation of DNA-templated transcription"/>
    <property type="evidence" value="ECO:0007669"/>
    <property type="project" value="InterPro"/>
</dbReference>
<dbReference type="EMBL" id="JACDQQ010001320">
    <property type="protein sequence ID" value="MBA0086032.1"/>
    <property type="molecule type" value="Genomic_DNA"/>
</dbReference>
<feature type="domain" description="HTH luxR-type" evidence="4">
    <location>
        <begin position="1"/>
        <end position="49"/>
    </location>
</feature>
<evidence type="ECO:0000313" key="6">
    <source>
        <dbReference type="Proteomes" id="UP000567293"/>
    </source>
</evidence>
<dbReference type="SUPFAM" id="SSF46894">
    <property type="entry name" value="C-terminal effector domain of the bipartite response regulators"/>
    <property type="match status" value="1"/>
</dbReference>
<dbReference type="Pfam" id="PF00196">
    <property type="entry name" value="GerE"/>
    <property type="match status" value="1"/>
</dbReference>
<keyword evidence="6" id="KW-1185">Reference proteome</keyword>
<keyword evidence="3" id="KW-0804">Transcription</keyword>
<evidence type="ECO:0000313" key="5">
    <source>
        <dbReference type="EMBL" id="MBA0086032.1"/>
    </source>
</evidence>
<feature type="non-terminal residue" evidence="5">
    <location>
        <position position="1"/>
    </location>
</feature>
<protein>
    <submittedName>
        <fullName evidence="5">Response regulator transcription factor</fullName>
    </submittedName>
</protein>
<dbReference type="PANTHER" id="PTHR44688">
    <property type="entry name" value="DNA-BINDING TRANSCRIPTIONAL ACTIVATOR DEVR_DOSR"/>
    <property type="match status" value="1"/>
</dbReference>
<dbReference type="AlphaFoldDB" id="A0A7V8NR79"/>
<sequence length="53" mass="5932">LIAEGHSNREMTEILNLSVKTIETHRAAAMRKLNVTSTAAIVRYAIRNKLVEP</sequence>
<comment type="caution">
    <text evidence="5">The sequence shown here is derived from an EMBL/GenBank/DDBJ whole genome shotgun (WGS) entry which is preliminary data.</text>
</comment>
<dbReference type="Proteomes" id="UP000567293">
    <property type="component" value="Unassembled WGS sequence"/>
</dbReference>
<dbReference type="InterPro" id="IPR000792">
    <property type="entry name" value="Tscrpt_reg_LuxR_C"/>
</dbReference>